<keyword evidence="8 9" id="KW-0234">DNA repair</keyword>
<dbReference type="RefSeq" id="WP_188515895.1">
    <property type="nucleotide sequence ID" value="NZ_BMES01000001.1"/>
</dbReference>
<evidence type="ECO:0000259" key="10">
    <source>
        <dbReference type="PROSITE" id="PS51192"/>
    </source>
</evidence>
<evidence type="ECO:0000256" key="2">
    <source>
        <dbReference type="ARBA" id="ARBA00022741"/>
    </source>
</evidence>
<dbReference type="InterPro" id="IPR014001">
    <property type="entry name" value="Helicase_ATP-bd"/>
</dbReference>
<dbReference type="Gene3D" id="2.40.10.170">
    <property type="match status" value="1"/>
</dbReference>
<comment type="caution">
    <text evidence="12">The sequence shown here is derived from an EMBL/GenBank/DDBJ whole genome shotgun (WGS) entry which is preliminary data.</text>
</comment>
<dbReference type="PROSITE" id="PS51192">
    <property type="entry name" value="HELICASE_ATP_BIND_1"/>
    <property type="match status" value="1"/>
</dbReference>
<dbReference type="Proteomes" id="UP000603912">
    <property type="component" value="Unassembled WGS sequence"/>
</dbReference>
<proteinExistence type="inferred from homology"/>
<evidence type="ECO:0000256" key="9">
    <source>
        <dbReference type="HAMAP-Rule" id="MF_00969"/>
    </source>
</evidence>
<evidence type="ECO:0000256" key="1">
    <source>
        <dbReference type="ARBA" id="ARBA00022490"/>
    </source>
</evidence>
<dbReference type="InterPro" id="IPR011545">
    <property type="entry name" value="DEAD/DEAH_box_helicase_dom"/>
</dbReference>
<keyword evidence="13" id="KW-1185">Reference proteome</keyword>
<dbReference type="Gene3D" id="3.30.2060.10">
    <property type="entry name" value="Penicillin-binding protein 1b domain"/>
    <property type="match status" value="1"/>
</dbReference>
<dbReference type="Pfam" id="PF17757">
    <property type="entry name" value="UvrB_inter"/>
    <property type="match status" value="1"/>
</dbReference>
<dbReference type="InterPro" id="IPR037235">
    <property type="entry name" value="TRCF-like_C_D7"/>
</dbReference>
<reference evidence="12" key="2">
    <citation type="submission" date="2020-09" db="EMBL/GenBank/DDBJ databases">
        <authorList>
            <person name="Sun Q."/>
            <person name="Zhou Y."/>
        </authorList>
    </citation>
    <scope>NUCLEOTIDE SEQUENCE</scope>
    <source>
        <strain evidence="12">CGMCC 1.12214</strain>
    </source>
</reference>
<dbReference type="SUPFAM" id="SSF52540">
    <property type="entry name" value="P-loop containing nucleoside triphosphate hydrolases"/>
    <property type="match status" value="4"/>
</dbReference>
<feature type="domain" description="Helicase C-terminal" evidence="11">
    <location>
        <begin position="768"/>
        <end position="922"/>
    </location>
</feature>
<dbReference type="GO" id="GO:0003678">
    <property type="term" value="F:DNA helicase activity"/>
    <property type="evidence" value="ECO:0007669"/>
    <property type="project" value="TreeGrafter"/>
</dbReference>
<reference evidence="12" key="1">
    <citation type="journal article" date="2014" name="Int. J. Syst. Evol. Microbiol.">
        <title>Complete genome sequence of Corynebacterium casei LMG S-19264T (=DSM 44701T), isolated from a smear-ripened cheese.</title>
        <authorList>
            <consortium name="US DOE Joint Genome Institute (JGI-PGF)"/>
            <person name="Walter F."/>
            <person name="Albersmeier A."/>
            <person name="Kalinowski J."/>
            <person name="Ruckert C."/>
        </authorList>
    </citation>
    <scope>NUCLEOTIDE SEQUENCE</scope>
    <source>
        <strain evidence="12">CGMCC 1.12214</strain>
    </source>
</reference>
<evidence type="ECO:0000256" key="4">
    <source>
        <dbReference type="ARBA" id="ARBA00022801"/>
    </source>
</evidence>
<protein>
    <recommendedName>
        <fullName evidence="9">Transcription-repair-coupling factor</fullName>
        <shortName evidence="9">TRCF</shortName>
        <ecNumber evidence="9">3.6.4.-</ecNumber>
    </recommendedName>
</protein>
<comment type="subcellular location">
    <subcellularLocation>
        <location evidence="9">Cytoplasm</location>
    </subcellularLocation>
</comment>
<dbReference type="CDD" id="cd17991">
    <property type="entry name" value="DEXHc_TRCF"/>
    <property type="match status" value="1"/>
</dbReference>
<dbReference type="PANTHER" id="PTHR47964">
    <property type="entry name" value="ATP-DEPENDENT DNA HELICASE HOMOLOG RECG, CHLOROPLASTIC"/>
    <property type="match status" value="1"/>
</dbReference>
<dbReference type="EC" id="3.6.4.-" evidence="9"/>
<evidence type="ECO:0000256" key="6">
    <source>
        <dbReference type="ARBA" id="ARBA00022840"/>
    </source>
</evidence>
<evidence type="ECO:0000256" key="7">
    <source>
        <dbReference type="ARBA" id="ARBA00023125"/>
    </source>
</evidence>
<dbReference type="GO" id="GO:0000716">
    <property type="term" value="P:transcription-coupled nucleotide-excision repair, DNA damage recognition"/>
    <property type="evidence" value="ECO:0007669"/>
    <property type="project" value="UniProtKB-UniRule"/>
</dbReference>
<dbReference type="InterPro" id="IPR027417">
    <property type="entry name" value="P-loop_NTPase"/>
</dbReference>
<dbReference type="SMART" id="SM00982">
    <property type="entry name" value="TRCF"/>
    <property type="match status" value="1"/>
</dbReference>
<dbReference type="InterPro" id="IPR036101">
    <property type="entry name" value="CarD-like/TRCF_RID_sf"/>
</dbReference>
<comment type="similarity">
    <text evidence="9">In the N-terminal section; belongs to the UvrB family.</text>
</comment>
<dbReference type="GO" id="GO:0005524">
    <property type="term" value="F:ATP binding"/>
    <property type="evidence" value="ECO:0007669"/>
    <property type="project" value="UniProtKB-UniRule"/>
</dbReference>
<organism evidence="12 13">
    <name type="scientific">Alsobacter metallidurans</name>
    <dbReference type="NCBI Taxonomy" id="340221"/>
    <lineage>
        <taxon>Bacteria</taxon>
        <taxon>Pseudomonadati</taxon>
        <taxon>Pseudomonadota</taxon>
        <taxon>Alphaproteobacteria</taxon>
        <taxon>Hyphomicrobiales</taxon>
        <taxon>Alsobacteraceae</taxon>
        <taxon>Alsobacter</taxon>
    </lineage>
</organism>
<dbReference type="SMART" id="SM01058">
    <property type="entry name" value="CarD_TRCF"/>
    <property type="match status" value="1"/>
</dbReference>
<dbReference type="InterPro" id="IPR005118">
    <property type="entry name" value="TRCF_C"/>
</dbReference>
<keyword evidence="2 9" id="KW-0547">Nucleotide-binding</keyword>
<feature type="domain" description="Helicase ATP-binding" evidence="10">
    <location>
        <begin position="586"/>
        <end position="747"/>
    </location>
</feature>
<keyword evidence="1 9" id="KW-0963">Cytoplasm</keyword>
<keyword evidence="6 9" id="KW-0067">ATP-binding</keyword>
<keyword evidence="3 9" id="KW-0227">DNA damage</keyword>
<evidence type="ECO:0000256" key="3">
    <source>
        <dbReference type="ARBA" id="ARBA00022763"/>
    </source>
</evidence>
<dbReference type="EMBL" id="BMES01000001">
    <property type="protein sequence ID" value="GGH07356.1"/>
    <property type="molecule type" value="Genomic_DNA"/>
</dbReference>
<dbReference type="Pfam" id="PF03461">
    <property type="entry name" value="TRCF"/>
    <property type="match status" value="1"/>
</dbReference>
<dbReference type="GO" id="GO:0006355">
    <property type="term" value="P:regulation of DNA-templated transcription"/>
    <property type="evidence" value="ECO:0007669"/>
    <property type="project" value="UniProtKB-UniRule"/>
</dbReference>
<dbReference type="SMART" id="SM00487">
    <property type="entry name" value="DEXDc"/>
    <property type="match status" value="1"/>
</dbReference>
<evidence type="ECO:0000256" key="8">
    <source>
        <dbReference type="ARBA" id="ARBA00023204"/>
    </source>
</evidence>
<dbReference type="HAMAP" id="MF_00969">
    <property type="entry name" value="TRCF"/>
    <property type="match status" value="1"/>
</dbReference>
<sequence length="1114" mass="119030">MTASQSAALEAAVAEIAAAPDAAPTLSVPPQPAALALALLDAAGDHPGGVLFVAGSERQAEEVGRLAEALAVDQPVLRWPAWDSLPFDLAPPSAAVMGRRAAVLGRLAQGVERALVVTTAEAMLQRVPPLAAWRDEELTLRAGDAVDPEALRLELERRGYWSDERVDEPGEFGIRGGVVDIFPADADRPVRLDHEDGRITEIRRFDPVSQRTLEKLAAVTLVAASEDFTFAAAPANAGQEGDTDAGASARDSFAQRVLAAHPELAAPLALLDGARVLLSPEAPGRAEAFLELVADGGSRAGAGLFLGADAWEALADRATVLEFTPDADSAAPNFAGQRLPEESAARFLRAEREAGRTVVLAAPSRTWLRDLRRLAAAALDVDVQVAPSWDAVRAAGHGAIFLASIPADKGFRLADPPLTMLTAADLYGSRARVAAQAAASAAVLAGPDLRCGDVVVHRDHGLAVLEDVETVETPGGATETIRLRFADNKVLLVPADEAGRLWRYGSDPDTVSLDRLGGEAWEKRRAEIDAQIHDTAARIAALALERAARTAETLVPPRAAYERFAAGFPYPETPDQSRAIEEALADLASGRPMNRLVCGDVGFGKTEVALRAAAAAALAGKQVAVAAPTTVLARQHLTEFTRRFARMGVRVAGLSRFTSAAEAREVKQGLADGSVRVVIGTHALASKDVRFSDLGLLIIDEEQRFGSRHKAALAALGENVHVLTMTATPIPRTLQSAMAGLRSLSVIATPPAARVPVRAVIQPFDETAIRDALLRERRRDGQSFVVCPRVEDIEPMRARLAEIWPEATVLVAHGKQKPAEIDDALIRFSDGDGDVLLATNIVESGLDIPNANTMVVWRPDRFGLAQLHQLRGRVGRGRRRGVFVMATDPRQKLGAGARKRLETLAALDRLGAGFAISARDLDHRGAGDLLGEDQSGHMRLIGAALYQDLLERAVLAARGEPVEEDWTPAIGMADPGAIPVDYIPEPDVRLELYVRLVRARGEADLAALSDEIADRFGDPPETVERLLERARLAVACRTLDVSRLDMGPQAIAASFRTGDEPPAWVAKVLDRIKEGPDWKNGRLVWPVDAPTPAGQRARARKLLAWLQDGREKVG</sequence>
<dbReference type="PROSITE" id="PS51194">
    <property type="entry name" value="HELICASE_CTER"/>
    <property type="match status" value="1"/>
</dbReference>
<dbReference type="Gene3D" id="3.40.50.11180">
    <property type="match status" value="1"/>
</dbReference>
<dbReference type="InterPro" id="IPR001650">
    <property type="entry name" value="Helicase_C-like"/>
</dbReference>
<evidence type="ECO:0000313" key="13">
    <source>
        <dbReference type="Proteomes" id="UP000603912"/>
    </source>
</evidence>
<dbReference type="PANTHER" id="PTHR47964:SF1">
    <property type="entry name" value="ATP-DEPENDENT DNA HELICASE HOMOLOG RECG, CHLOROPLASTIC"/>
    <property type="match status" value="1"/>
</dbReference>
<dbReference type="Pfam" id="PF00271">
    <property type="entry name" value="Helicase_C"/>
    <property type="match status" value="1"/>
</dbReference>
<keyword evidence="4 9" id="KW-0378">Hydrolase</keyword>
<dbReference type="Gene3D" id="3.90.1150.50">
    <property type="entry name" value="Transcription-repair-coupling factor, D7 domain"/>
    <property type="match status" value="1"/>
</dbReference>
<dbReference type="InterPro" id="IPR047112">
    <property type="entry name" value="RecG/Mfd"/>
</dbReference>
<dbReference type="Pfam" id="PF02559">
    <property type="entry name" value="CarD_TRCF_RID"/>
    <property type="match status" value="1"/>
</dbReference>
<keyword evidence="7 9" id="KW-0238">DNA-binding</keyword>
<name>A0A917I444_9HYPH</name>
<dbReference type="SMART" id="SM00490">
    <property type="entry name" value="HELICc"/>
    <property type="match status" value="1"/>
</dbReference>
<dbReference type="InterPro" id="IPR004576">
    <property type="entry name" value="Mfd"/>
</dbReference>
<dbReference type="GO" id="GO:0003684">
    <property type="term" value="F:damaged DNA binding"/>
    <property type="evidence" value="ECO:0007669"/>
    <property type="project" value="InterPro"/>
</dbReference>
<dbReference type="InterPro" id="IPR003711">
    <property type="entry name" value="CarD-like/TRCF_RID"/>
</dbReference>
<dbReference type="SUPFAM" id="SSF143517">
    <property type="entry name" value="TRCF domain-like"/>
    <property type="match status" value="1"/>
</dbReference>
<evidence type="ECO:0000256" key="5">
    <source>
        <dbReference type="ARBA" id="ARBA00022806"/>
    </source>
</evidence>
<dbReference type="SUPFAM" id="SSF141259">
    <property type="entry name" value="CarD-like"/>
    <property type="match status" value="1"/>
</dbReference>
<evidence type="ECO:0000259" key="11">
    <source>
        <dbReference type="PROSITE" id="PS51194"/>
    </source>
</evidence>
<dbReference type="Pfam" id="PF00270">
    <property type="entry name" value="DEAD"/>
    <property type="match status" value="1"/>
</dbReference>
<dbReference type="InterPro" id="IPR041471">
    <property type="entry name" value="UvrB_inter"/>
</dbReference>
<evidence type="ECO:0000313" key="12">
    <source>
        <dbReference type="EMBL" id="GGH07356.1"/>
    </source>
</evidence>
<accession>A0A917I444</accession>
<keyword evidence="5" id="KW-0347">Helicase</keyword>
<comment type="function">
    <text evidence="9">Couples transcription and DNA repair by recognizing RNA polymerase (RNAP) stalled at DNA lesions. Mediates ATP-dependent release of RNAP and its truncated transcript from the DNA, and recruitment of nucleotide excision repair machinery to the damaged site.</text>
</comment>
<dbReference type="GO" id="GO:0005737">
    <property type="term" value="C:cytoplasm"/>
    <property type="evidence" value="ECO:0007669"/>
    <property type="project" value="UniProtKB-SubCell"/>
</dbReference>
<dbReference type="AlphaFoldDB" id="A0A917I444"/>
<dbReference type="GO" id="GO:0016787">
    <property type="term" value="F:hydrolase activity"/>
    <property type="evidence" value="ECO:0007669"/>
    <property type="project" value="UniProtKB-KW"/>
</dbReference>
<comment type="similarity">
    <text evidence="9">In the C-terminal section; belongs to the helicase family. RecG subfamily.</text>
</comment>
<gene>
    <name evidence="9 12" type="primary">mfd</name>
    <name evidence="12" type="ORF">GCM10007036_02210</name>
</gene>
<dbReference type="Gene3D" id="3.40.50.300">
    <property type="entry name" value="P-loop containing nucleotide triphosphate hydrolases"/>
    <property type="match status" value="2"/>
</dbReference>